<evidence type="ECO:0000256" key="11">
    <source>
        <dbReference type="ARBA" id="ARBA00022741"/>
    </source>
</evidence>
<reference evidence="22" key="1">
    <citation type="journal article" date="2020" name="bioRxiv">
        <title>Chromosome-level reference genome of the European wasp spider Argiope bruennichi: a resource for studies on range expansion and evolutionary adaptation.</title>
        <authorList>
            <person name="Sheffer M.M."/>
            <person name="Hoppe A."/>
            <person name="Krehenwinkel H."/>
            <person name="Uhl G."/>
            <person name="Kuss A.W."/>
            <person name="Jensen L."/>
            <person name="Jensen C."/>
            <person name="Gillespie R.G."/>
            <person name="Hoff K.J."/>
            <person name="Prost S."/>
        </authorList>
    </citation>
    <scope>NUCLEOTIDE SEQUENCE</scope>
</reference>
<dbReference type="InterPro" id="IPR011009">
    <property type="entry name" value="Kinase-like_dom_sf"/>
</dbReference>
<dbReference type="InterPro" id="IPR000333">
    <property type="entry name" value="TGFB_receptor"/>
</dbReference>
<evidence type="ECO:0000256" key="18">
    <source>
        <dbReference type="PROSITE-ProRule" id="PRU10141"/>
    </source>
</evidence>
<accession>A0A8T0FRM4</accession>
<dbReference type="PROSITE" id="PS51256">
    <property type="entry name" value="GS"/>
    <property type="match status" value="1"/>
</dbReference>
<keyword evidence="10" id="KW-0732">Signal</keyword>
<dbReference type="GO" id="GO:0006950">
    <property type="term" value="P:response to stress"/>
    <property type="evidence" value="ECO:0007669"/>
    <property type="project" value="UniProtKB-ARBA"/>
</dbReference>
<keyword evidence="11 18" id="KW-0547">Nucleotide-binding</keyword>
<evidence type="ECO:0000256" key="1">
    <source>
        <dbReference type="ARBA" id="ARBA00001936"/>
    </source>
</evidence>
<evidence type="ECO:0000256" key="2">
    <source>
        <dbReference type="ARBA" id="ARBA00001946"/>
    </source>
</evidence>
<dbReference type="SUPFAM" id="SSF56112">
    <property type="entry name" value="Protein kinase-like (PK-like)"/>
    <property type="match status" value="1"/>
</dbReference>
<dbReference type="PROSITE" id="PS50011">
    <property type="entry name" value="PROTEIN_KINASE_DOM"/>
    <property type="match status" value="1"/>
</dbReference>
<dbReference type="Gene3D" id="2.10.60.10">
    <property type="entry name" value="CD59"/>
    <property type="match status" value="1"/>
</dbReference>
<dbReference type="InterPro" id="IPR003605">
    <property type="entry name" value="GS_dom"/>
</dbReference>
<evidence type="ECO:0000256" key="15">
    <source>
        <dbReference type="ARBA" id="ARBA00022989"/>
    </source>
</evidence>
<evidence type="ECO:0000256" key="4">
    <source>
        <dbReference type="ARBA" id="ARBA00009605"/>
    </source>
</evidence>
<dbReference type="AlphaFoldDB" id="A0A8T0FRM4"/>
<name>A0A8T0FRM4_ARGBR</name>
<dbReference type="InterPro" id="IPR000719">
    <property type="entry name" value="Prot_kinase_dom"/>
</dbReference>
<keyword evidence="15 19" id="KW-1133">Transmembrane helix</keyword>
<evidence type="ECO:0000256" key="6">
    <source>
        <dbReference type="ARBA" id="ARBA00022527"/>
    </source>
</evidence>
<keyword evidence="8 19" id="KW-0812">Transmembrane</keyword>
<evidence type="ECO:0000256" key="5">
    <source>
        <dbReference type="ARBA" id="ARBA00012401"/>
    </source>
</evidence>
<feature type="transmembrane region" description="Helical" evidence="19">
    <location>
        <begin position="141"/>
        <end position="163"/>
    </location>
</feature>
<dbReference type="InterPro" id="IPR000472">
    <property type="entry name" value="Activin_recp"/>
</dbReference>
<evidence type="ECO:0000256" key="14">
    <source>
        <dbReference type="ARBA" id="ARBA00022842"/>
    </source>
</evidence>
<keyword evidence="6" id="KW-0723">Serine/threonine-protein kinase</keyword>
<dbReference type="PANTHER" id="PTHR23255">
    <property type="entry name" value="TRANSFORMING GROWTH FACTOR-BETA RECEPTOR TYPE I AND II"/>
    <property type="match status" value="1"/>
</dbReference>
<dbReference type="InterPro" id="IPR017441">
    <property type="entry name" value="Protein_kinase_ATP_BS"/>
</dbReference>
<keyword evidence="12" id="KW-0418">Kinase</keyword>
<evidence type="ECO:0000256" key="8">
    <source>
        <dbReference type="ARBA" id="ARBA00022692"/>
    </source>
</evidence>
<dbReference type="EMBL" id="JABXBU010000003">
    <property type="protein sequence ID" value="KAF8792150.1"/>
    <property type="molecule type" value="Genomic_DNA"/>
</dbReference>
<evidence type="ECO:0000313" key="22">
    <source>
        <dbReference type="EMBL" id="KAF8792150.1"/>
    </source>
</evidence>
<feature type="domain" description="GS" evidence="21">
    <location>
        <begin position="185"/>
        <end position="214"/>
    </location>
</feature>
<dbReference type="Proteomes" id="UP000807504">
    <property type="component" value="Unassembled WGS sequence"/>
</dbReference>
<comment type="caution">
    <text evidence="22">The sequence shown here is derived from an EMBL/GenBank/DDBJ whole genome shotgun (WGS) entry which is preliminary data.</text>
</comment>
<evidence type="ECO:0000256" key="10">
    <source>
        <dbReference type="ARBA" id="ARBA00022729"/>
    </source>
</evidence>
<comment type="cofactor">
    <cofactor evidence="1">
        <name>Mn(2+)</name>
        <dbReference type="ChEBI" id="CHEBI:29035"/>
    </cofactor>
</comment>
<dbReference type="SUPFAM" id="SSF57302">
    <property type="entry name" value="Snake toxin-like"/>
    <property type="match status" value="1"/>
</dbReference>
<dbReference type="InterPro" id="IPR008271">
    <property type="entry name" value="Ser/Thr_kinase_AS"/>
</dbReference>
<dbReference type="Pfam" id="PF01064">
    <property type="entry name" value="Activin_recp"/>
    <property type="match status" value="1"/>
</dbReference>
<keyword evidence="17 22" id="KW-0675">Receptor</keyword>
<dbReference type="GO" id="GO:0005524">
    <property type="term" value="F:ATP binding"/>
    <property type="evidence" value="ECO:0007669"/>
    <property type="project" value="UniProtKB-UniRule"/>
</dbReference>
<dbReference type="InterPro" id="IPR045860">
    <property type="entry name" value="Snake_toxin-like_sf"/>
</dbReference>
<evidence type="ECO:0000256" key="12">
    <source>
        <dbReference type="ARBA" id="ARBA00022777"/>
    </source>
</evidence>
<dbReference type="PROSITE" id="PS00107">
    <property type="entry name" value="PROTEIN_KINASE_ATP"/>
    <property type="match status" value="1"/>
</dbReference>
<dbReference type="PANTHER" id="PTHR23255:SF72">
    <property type="entry name" value="RECEPTOR PROTEIN SERINE_THREONINE KINASE"/>
    <property type="match status" value="1"/>
</dbReference>
<evidence type="ECO:0000256" key="9">
    <source>
        <dbReference type="ARBA" id="ARBA00022723"/>
    </source>
</evidence>
<dbReference type="SMART" id="SM00220">
    <property type="entry name" value="S_TKc"/>
    <property type="match status" value="1"/>
</dbReference>
<keyword evidence="23" id="KW-1185">Reference proteome</keyword>
<keyword evidence="13 18" id="KW-0067">ATP-binding</keyword>
<dbReference type="InterPro" id="IPR001245">
    <property type="entry name" value="Ser-Thr/Tyr_kinase_cat_dom"/>
</dbReference>
<sequence length="519" mass="58516">MVVASVHEHSASNTTARNLEQRFQNYPPYTCYKCLGSNCSNLYETCDEALQCFTHTSTVDNTYLLVEKGCYKKPFQMLAFCHNGRTKLARNETANVTKCCSGNLCNDDEFITPNIPDLWTPTSKIGIESMYTKEIKLPNGILPGCIAIFVFSLVLGAACLTYARRRASDKKLQNLLPTVCCNPTSTFNDTFACFMPSGSGSGVFTLNQRTFAQDVTLIRCIGHGRYGEVWQGMKLGEIVAVKIFSSRDEESWKNEVNIYTNISLCHENVLGFKGSTIASRSGVTEMWLLTSFHERGSLYDYLLENTVTHKQMIEFVRSACSGLLHLHVEIFDAKGKPGIAHRDLKTRNILITSRGTCVIADFGLAVIKGIENSSTDVPINYRVGTKRYMAPEVLDESMNLSNFESFKRTDIYAFGLIMWEVCSRCVTDGVAEAYRPPYDGYVPNNPDFEDMKKVVCIESKRPEIPDRWLSDEPLDAMAKLMKLCWHEKPEVRYTSYRVLKSLDKIRAQIQEQESSAQCV</sequence>
<organism evidence="22 23">
    <name type="scientific">Argiope bruennichi</name>
    <name type="common">Wasp spider</name>
    <name type="synonym">Aranea bruennichi</name>
    <dbReference type="NCBI Taxonomy" id="94029"/>
    <lineage>
        <taxon>Eukaryota</taxon>
        <taxon>Metazoa</taxon>
        <taxon>Ecdysozoa</taxon>
        <taxon>Arthropoda</taxon>
        <taxon>Chelicerata</taxon>
        <taxon>Arachnida</taxon>
        <taxon>Araneae</taxon>
        <taxon>Araneomorphae</taxon>
        <taxon>Entelegynae</taxon>
        <taxon>Araneoidea</taxon>
        <taxon>Araneidae</taxon>
        <taxon>Argiope</taxon>
    </lineage>
</organism>
<dbReference type="Gene3D" id="1.10.510.10">
    <property type="entry name" value="Transferase(Phosphotransferase) domain 1"/>
    <property type="match status" value="1"/>
</dbReference>
<keyword evidence="16 19" id="KW-0472">Membrane</keyword>
<evidence type="ECO:0000259" key="20">
    <source>
        <dbReference type="PROSITE" id="PS50011"/>
    </source>
</evidence>
<keyword evidence="7" id="KW-0808">Transferase</keyword>
<keyword evidence="14" id="KW-0460">Magnesium</keyword>
<protein>
    <recommendedName>
        <fullName evidence="5">receptor protein serine/threonine kinase</fullName>
        <ecNumber evidence="5">2.7.11.30</ecNumber>
    </recommendedName>
</protein>
<dbReference type="FunFam" id="1.10.510.10:FF:000304">
    <property type="entry name" value="Receptor protein serine/threonine kinase"/>
    <property type="match status" value="1"/>
</dbReference>
<comment type="subcellular location">
    <subcellularLocation>
        <location evidence="3">Membrane</location>
        <topology evidence="3">Single-pass type I membrane protein</topology>
    </subcellularLocation>
</comment>
<comment type="cofactor">
    <cofactor evidence="2">
        <name>Mg(2+)</name>
        <dbReference type="ChEBI" id="CHEBI:18420"/>
    </cofactor>
</comment>
<dbReference type="Pfam" id="PF07714">
    <property type="entry name" value="PK_Tyr_Ser-Thr"/>
    <property type="match status" value="1"/>
</dbReference>
<evidence type="ECO:0000259" key="21">
    <source>
        <dbReference type="PROSITE" id="PS51256"/>
    </source>
</evidence>
<reference evidence="22" key="2">
    <citation type="submission" date="2020-06" db="EMBL/GenBank/DDBJ databases">
        <authorList>
            <person name="Sheffer M."/>
        </authorList>
    </citation>
    <scope>NUCLEOTIDE SEQUENCE</scope>
</reference>
<evidence type="ECO:0000256" key="16">
    <source>
        <dbReference type="ARBA" id="ARBA00023136"/>
    </source>
</evidence>
<dbReference type="EC" id="2.7.11.30" evidence="5"/>
<feature type="binding site" evidence="18">
    <location>
        <position position="242"/>
    </location>
    <ligand>
        <name>ATP</name>
        <dbReference type="ChEBI" id="CHEBI:30616"/>
    </ligand>
</feature>
<proteinExistence type="inferred from homology"/>
<dbReference type="Gene3D" id="3.30.200.20">
    <property type="entry name" value="Phosphorylase Kinase, domain 1"/>
    <property type="match status" value="1"/>
</dbReference>
<evidence type="ECO:0000256" key="7">
    <source>
        <dbReference type="ARBA" id="ARBA00022679"/>
    </source>
</evidence>
<comment type="similarity">
    <text evidence="4">Belongs to the protein kinase superfamily. TKL Ser/Thr protein kinase family. TGFB receptor subfamily.</text>
</comment>
<dbReference type="GO" id="GO:0070724">
    <property type="term" value="C:BMP receptor complex"/>
    <property type="evidence" value="ECO:0007669"/>
    <property type="project" value="TreeGrafter"/>
</dbReference>
<dbReference type="GO" id="GO:0004675">
    <property type="term" value="F:transmembrane receptor protein serine/threonine kinase activity"/>
    <property type="evidence" value="ECO:0007669"/>
    <property type="project" value="UniProtKB-EC"/>
</dbReference>
<dbReference type="GO" id="GO:0071363">
    <property type="term" value="P:cellular response to growth factor stimulus"/>
    <property type="evidence" value="ECO:0007669"/>
    <property type="project" value="TreeGrafter"/>
</dbReference>
<evidence type="ECO:0000256" key="19">
    <source>
        <dbReference type="SAM" id="Phobius"/>
    </source>
</evidence>
<dbReference type="SMART" id="SM00467">
    <property type="entry name" value="GS"/>
    <property type="match status" value="1"/>
</dbReference>
<evidence type="ECO:0000256" key="17">
    <source>
        <dbReference type="ARBA" id="ARBA00023170"/>
    </source>
</evidence>
<evidence type="ECO:0000256" key="13">
    <source>
        <dbReference type="ARBA" id="ARBA00022840"/>
    </source>
</evidence>
<feature type="domain" description="Protein kinase" evidence="20">
    <location>
        <begin position="215"/>
        <end position="505"/>
    </location>
</feature>
<dbReference type="PROSITE" id="PS00108">
    <property type="entry name" value="PROTEIN_KINASE_ST"/>
    <property type="match status" value="1"/>
</dbReference>
<gene>
    <name evidence="22" type="ORF">HNY73_003790</name>
</gene>
<evidence type="ECO:0000256" key="3">
    <source>
        <dbReference type="ARBA" id="ARBA00004479"/>
    </source>
</evidence>
<evidence type="ECO:0000313" key="23">
    <source>
        <dbReference type="Proteomes" id="UP000807504"/>
    </source>
</evidence>
<keyword evidence="9" id="KW-0479">Metal-binding</keyword>